<dbReference type="PROSITE" id="PS51390">
    <property type="entry name" value="WAP"/>
    <property type="match status" value="3"/>
</dbReference>
<evidence type="ECO:0000256" key="2">
    <source>
        <dbReference type="ARBA" id="ARBA00023157"/>
    </source>
</evidence>
<dbReference type="SMART" id="SM00217">
    <property type="entry name" value="WAP"/>
    <property type="match status" value="5"/>
</dbReference>
<reference evidence="5" key="1">
    <citation type="submission" date="2025-08" db="UniProtKB">
        <authorList>
            <consortium name="Ensembl"/>
        </authorList>
    </citation>
    <scope>IDENTIFICATION</scope>
</reference>
<proteinExistence type="predicted"/>
<keyword evidence="1" id="KW-0732">Signal</keyword>
<dbReference type="GO" id="GO:0005615">
    <property type="term" value="C:extracellular space"/>
    <property type="evidence" value="ECO:0007669"/>
    <property type="project" value="TreeGrafter"/>
</dbReference>
<evidence type="ECO:0000256" key="1">
    <source>
        <dbReference type="ARBA" id="ARBA00022729"/>
    </source>
</evidence>
<dbReference type="InterPro" id="IPR008197">
    <property type="entry name" value="WAP_dom"/>
</dbReference>
<dbReference type="InterPro" id="IPR050514">
    <property type="entry name" value="WAP_four-disulfide_core"/>
</dbReference>
<evidence type="ECO:0000313" key="6">
    <source>
        <dbReference type="Proteomes" id="UP000694569"/>
    </source>
</evidence>
<reference evidence="5" key="2">
    <citation type="submission" date="2025-09" db="UniProtKB">
        <authorList>
            <consortium name="Ensembl"/>
        </authorList>
    </citation>
    <scope>IDENTIFICATION</scope>
</reference>
<dbReference type="Ensembl" id="ENSLLET00000021427.1">
    <property type="protein sequence ID" value="ENSLLEP00000020619.1"/>
    <property type="gene ID" value="ENSLLEG00000013020.1"/>
</dbReference>
<keyword evidence="3" id="KW-1133">Transmembrane helix</keyword>
<feature type="domain" description="WAP" evidence="4">
    <location>
        <begin position="269"/>
        <end position="317"/>
    </location>
</feature>
<dbReference type="GeneTree" id="ENSGT01140000282936"/>
<dbReference type="Pfam" id="PF00095">
    <property type="entry name" value="WAP"/>
    <property type="match status" value="3"/>
</dbReference>
<dbReference type="GO" id="GO:0045087">
    <property type="term" value="P:innate immune response"/>
    <property type="evidence" value="ECO:0007669"/>
    <property type="project" value="TreeGrafter"/>
</dbReference>
<accession>A0A8C5N2H5</accession>
<keyword evidence="3" id="KW-0812">Transmembrane</keyword>
<evidence type="ECO:0000313" key="5">
    <source>
        <dbReference type="Ensembl" id="ENSLLEP00000020619.1"/>
    </source>
</evidence>
<dbReference type="Gene3D" id="4.10.75.10">
    <property type="entry name" value="Elafin-like"/>
    <property type="match status" value="4"/>
</dbReference>
<dbReference type="GO" id="GO:0004867">
    <property type="term" value="F:serine-type endopeptidase inhibitor activity"/>
    <property type="evidence" value="ECO:0007669"/>
    <property type="project" value="TreeGrafter"/>
</dbReference>
<keyword evidence="6" id="KW-1185">Reference proteome</keyword>
<keyword evidence="3" id="KW-0472">Membrane</keyword>
<dbReference type="OrthoDB" id="4473401at2759"/>
<sequence>MHCIGKPTVCKAHRTQWKKIIVFIQPFIFVILCDFFFFFFLQKKFLFHFPGNNMKPGQCPNEVDNPSCSSSPIPDETEKCVTDRDCEGKKKCCFYKCYNRCLLPLEDKTDACPSHNATRCMISRPLPSNCHDDKQCQGSERCCCSNCNYKCVPTVKVKPGQCPPKPKTCSVKVSNNCTEQEKDSKKKIPVIKSGCETDMNCTGTKKCCDSCGNNCVTPIKEHSGFCPVSNEQISCGTILEKPLCNSDADCKLKDKCCLVDNHMECVPALKEKNGVCPPPPEMCTMMERKNKCDGDKDCIGGKKCCKSECIMQCITPINTPQKRVTSDAALTPLLSSHTASKYAGDGTTHFFINNLDRTALQW</sequence>
<feature type="domain" description="WAP" evidence="4">
    <location>
        <begin position="155"/>
        <end position="219"/>
    </location>
</feature>
<feature type="domain" description="WAP" evidence="4">
    <location>
        <begin position="52"/>
        <end position="105"/>
    </location>
</feature>
<keyword evidence="2" id="KW-1015">Disulfide bond</keyword>
<organism evidence="5 6">
    <name type="scientific">Leptobrachium leishanense</name>
    <name type="common">Leishan spiny toad</name>
    <dbReference type="NCBI Taxonomy" id="445787"/>
    <lineage>
        <taxon>Eukaryota</taxon>
        <taxon>Metazoa</taxon>
        <taxon>Chordata</taxon>
        <taxon>Craniata</taxon>
        <taxon>Vertebrata</taxon>
        <taxon>Euteleostomi</taxon>
        <taxon>Amphibia</taxon>
        <taxon>Batrachia</taxon>
        <taxon>Anura</taxon>
        <taxon>Pelobatoidea</taxon>
        <taxon>Megophryidae</taxon>
        <taxon>Leptobrachium</taxon>
    </lineage>
</organism>
<evidence type="ECO:0000259" key="4">
    <source>
        <dbReference type="PROSITE" id="PS51390"/>
    </source>
</evidence>
<dbReference type="GO" id="GO:0019731">
    <property type="term" value="P:antibacterial humoral response"/>
    <property type="evidence" value="ECO:0007669"/>
    <property type="project" value="TreeGrafter"/>
</dbReference>
<protein>
    <recommendedName>
        <fullName evidence="4">WAP domain-containing protein</fullName>
    </recommendedName>
</protein>
<evidence type="ECO:0000256" key="3">
    <source>
        <dbReference type="SAM" id="Phobius"/>
    </source>
</evidence>
<dbReference type="InterPro" id="IPR036645">
    <property type="entry name" value="Elafin-like_sf"/>
</dbReference>
<name>A0A8C5N2H5_9ANUR</name>
<dbReference type="AlphaFoldDB" id="A0A8C5N2H5"/>
<dbReference type="PANTHER" id="PTHR19441">
    <property type="entry name" value="WHEY ACDIC PROTEIN WAP"/>
    <property type="match status" value="1"/>
</dbReference>
<dbReference type="SUPFAM" id="SSF57256">
    <property type="entry name" value="Elafin-like"/>
    <property type="match status" value="3"/>
</dbReference>
<feature type="transmembrane region" description="Helical" evidence="3">
    <location>
        <begin position="20"/>
        <end position="41"/>
    </location>
</feature>
<dbReference type="PRINTS" id="PR00003">
    <property type="entry name" value="4DISULPHCORE"/>
</dbReference>
<dbReference type="Proteomes" id="UP000694569">
    <property type="component" value="Unplaced"/>
</dbReference>
<dbReference type="PANTHER" id="PTHR19441:SF30">
    <property type="entry name" value="ELAFIN"/>
    <property type="match status" value="1"/>
</dbReference>